<dbReference type="Gene3D" id="3.60.130.10">
    <property type="entry name" value="Clavaminate synthase-like"/>
    <property type="match status" value="1"/>
</dbReference>
<feature type="domain" description="TauD/TfdA-like" evidence="6">
    <location>
        <begin position="5"/>
        <end position="281"/>
    </location>
</feature>
<comment type="similarity">
    <text evidence="1">Belongs to the TfdA dioxygenase family.</text>
</comment>
<dbReference type="GO" id="GO:0046872">
    <property type="term" value="F:metal ion binding"/>
    <property type="evidence" value="ECO:0007669"/>
    <property type="project" value="UniProtKB-KW"/>
</dbReference>
<dbReference type="InterPro" id="IPR003819">
    <property type="entry name" value="TauD/TfdA-like"/>
</dbReference>
<dbReference type="PANTHER" id="PTHR43779">
    <property type="entry name" value="DIOXYGENASE RV0097-RELATED"/>
    <property type="match status" value="1"/>
</dbReference>
<sequence length="303" mass="34009">MITVNRLHPLFFAEIVGADLTAEPTEALRATVQQAMDEHGVCVVRQGPISDEQQIRFARLFGPLELPPGYGTRPRGRMAPELFFAGNLDLEGNIKPLTPANQNIAKGAERFHADSSFNPLPSKWSMLRGVECPPPEIGGDTLFVDLRVGYAHLPQALKDKIEGRMGIHDFWKGREYAGLEVNDEMRANMPMPPVLHPLVRVSGDGRKAVFVGGHCVGVEGMSEEEGHALVEEIYDHVTQPQFVHRHHWTQGDIVIWDNRFALHAATPLNTDQHRRDMRRATINESGDEIDTYEYRRRQNEAAA</sequence>
<dbReference type="Proteomes" id="UP001138757">
    <property type="component" value="Unassembled WGS sequence"/>
</dbReference>
<evidence type="ECO:0000256" key="5">
    <source>
        <dbReference type="ARBA" id="ARBA00023004"/>
    </source>
</evidence>
<evidence type="ECO:0000313" key="8">
    <source>
        <dbReference type="Proteomes" id="UP001138757"/>
    </source>
</evidence>
<evidence type="ECO:0000259" key="6">
    <source>
        <dbReference type="Pfam" id="PF02668"/>
    </source>
</evidence>
<dbReference type="AlphaFoldDB" id="A0A9X1DDV7"/>
<name>A0A9X1DDV7_9SPHN</name>
<evidence type="ECO:0000313" key="7">
    <source>
        <dbReference type="EMBL" id="MBT2188107.1"/>
    </source>
</evidence>
<dbReference type="EMBL" id="JAHGAW010000009">
    <property type="protein sequence ID" value="MBT2188107.1"/>
    <property type="molecule type" value="Genomic_DNA"/>
</dbReference>
<evidence type="ECO:0000256" key="2">
    <source>
        <dbReference type="ARBA" id="ARBA00022723"/>
    </source>
</evidence>
<dbReference type="RefSeq" id="WP_214624364.1">
    <property type="nucleotide sequence ID" value="NZ_JAHGAW010000009.1"/>
</dbReference>
<reference evidence="7" key="1">
    <citation type="submission" date="2021-05" db="EMBL/GenBank/DDBJ databases">
        <title>Genome of Sphingobium sp. strain.</title>
        <authorList>
            <person name="Fan R."/>
        </authorList>
    </citation>
    <scope>NUCLEOTIDE SEQUENCE</scope>
    <source>
        <strain evidence="7">H33</strain>
    </source>
</reference>
<organism evidence="7 8">
    <name type="scientific">Sphingobium nicotianae</name>
    <dbReference type="NCBI Taxonomy" id="2782607"/>
    <lineage>
        <taxon>Bacteria</taxon>
        <taxon>Pseudomonadati</taxon>
        <taxon>Pseudomonadota</taxon>
        <taxon>Alphaproteobacteria</taxon>
        <taxon>Sphingomonadales</taxon>
        <taxon>Sphingomonadaceae</taxon>
        <taxon>Sphingobium</taxon>
    </lineage>
</organism>
<accession>A0A9X1DDV7</accession>
<keyword evidence="3 7" id="KW-0223">Dioxygenase</keyword>
<evidence type="ECO:0000256" key="4">
    <source>
        <dbReference type="ARBA" id="ARBA00023002"/>
    </source>
</evidence>
<keyword evidence="4" id="KW-0560">Oxidoreductase</keyword>
<dbReference type="InterPro" id="IPR051178">
    <property type="entry name" value="TfdA_dioxygenase"/>
</dbReference>
<keyword evidence="2" id="KW-0479">Metal-binding</keyword>
<gene>
    <name evidence="7" type="ORF">KK488_14220</name>
</gene>
<keyword evidence="5" id="KW-0408">Iron</keyword>
<comment type="caution">
    <text evidence="7">The sequence shown here is derived from an EMBL/GenBank/DDBJ whole genome shotgun (WGS) entry which is preliminary data.</text>
</comment>
<dbReference type="GO" id="GO:0016706">
    <property type="term" value="F:2-oxoglutarate-dependent dioxygenase activity"/>
    <property type="evidence" value="ECO:0007669"/>
    <property type="project" value="UniProtKB-ARBA"/>
</dbReference>
<dbReference type="PANTHER" id="PTHR43779:SF3">
    <property type="entry name" value="(3R)-3-[(CARBOXYMETHYL)AMINO]FATTY ACID OXYGENASE_DECARBOXYLASE"/>
    <property type="match status" value="1"/>
</dbReference>
<proteinExistence type="inferred from homology"/>
<protein>
    <submittedName>
        <fullName evidence="7">TauD/TfdA family dioxygenase</fullName>
    </submittedName>
</protein>
<dbReference type="Pfam" id="PF02668">
    <property type="entry name" value="TauD"/>
    <property type="match status" value="1"/>
</dbReference>
<keyword evidence="8" id="KW-1185">Reference proteome</keyword>
<evidence type="ECO:0000256" key="1">
    <source>
        <dbReference type="ARBA" id="ARBA00005896"/>
    </source>
</evidence>
<dbReference type="SUPFAM" id="SSF51197">
    <property type="entry name" value="Clavaminate synthase-like"/>
    <property type="match status" value="1"/>
</dbReference>
<evidence type="ECO:0000256" key="3">
    <source>
        <dbReference type="ARBA" id="ARBA00022964"/>
    </source>
</evidence>
<dbReference type="InterPro" id="IPR042098">
    <property type="entry name" value="TauD-like_sf"/>
</dbReference>